<evidence type="ECO:0000256" key="1">
    <source>
        <dbReference type="ARBA" id="ARBA00023015"/>
    </source>
</evidence>
<proteinExistence type="predicted"/>
<protein>
    <submittedName>
        <fullName evidence="6">AcrR family transcriptional regulator</fullName>
    </submittedName>
</protein>
<evidence type="ECO:0000313" key="6">
    <source>
        <dbReference type="EMBL" id="MBM7413633.1"/>
    </source>
</evidence>
<evidence type="ECO:0000313" key="7">
    <source>
        <dbReference type="Proteomes" id="UP000703038"/>
    </source>
</evidence>
<dbReference type="InterPro" id="IPR001647">
    <property type="entry name" value="HTH_TetR"/>
</dbReference>
<keyword evidence="2 4" id="KW-0238">DNA-binding</keyword>
<dbReference type="RefSeq" id="WP_204866317.1">
    <property type="nucleotide sequence ID" value="NZ_JAFBBK010000001.1"/>
</dbReference>
<gene>
    <name evidence="6" type="ORF">JOE42_000366</name>
</gene>
<keyword evidence="1" id="KW-0805">Transcription regulation</keyword>
<dbReference type="Gene3D" id="1.10.357.10">
    <property type="entry name" value="Tetracycline Repressor, domain 2"/>
    <property type="match status" value="1"/>
</dbReference>
<dbReference type="Proteomes" id="UP000703038">
    <property type="component" value="Unassembled WGS sequence"/>
</dbReference>
<evidence type="ECO:0000256" key="3">
    <source>
        <dbReference type="ARBA" id="ARBA00023163"/>
    </source>
</evidence>
<organism evidence="6 7">
    <name type="scientific">Rhodococcoides corynebacterioides</name>
    <dbReference type="NCBI Taxonomy" id="53972"/>
    <lineage>
        <taxon>Bacteria</taxon>
        <taxon>Bacillati</taxon>
        <taxon>Actinomycetota</taxon>
        <taxon>Actinomycetes</taxon>
        <taxon>Mycobacteriales</taxon>
        <taxon>Nocardiaceae</taxon>
        <taxon>Rhodococcoides</taxon>
    </lineage>
</organism>
<feature type="DNA-binding region" description="H-T-H motif" evidence="4">
    <location>
        <begin position="33"/>
        <end position="52"/>
    </location>
</feature>
<dbReference type="InterPro" id="IPR050109">
    <property type="entry name" value="HTH-type_TetR-like_transc_reg"/>
</dbReference>
<keyword evidence="3" id="KW-0804">Transcription</keyword>
<evidence type="ECO:0000256" key="2">
    <source>
        <dbReference type="ARBA" id="ARBA00023125"/>
    </source>
</evidence>
<evidence type="ECO:0000256" key="4">
    <source>
        <dbReference type="PROSITE-ProRule" id="PRU00335"/>
    </source>
</evidence>
<dbReference type="InterPro" id="IPR025996">
    <property type="entry name" value="MT1864/Rv1816-like_C"/>
</dbReference>
<dbReference type="PANTHER" id="PTHR30055">
    <property type="entry name" value="HTH-TYPE TRANSCRIPTIONAL REGULATOR RUTR"/>
    <property type="match status" value="1"/>
</dbReference>
<comment type="caution">
    <text evidence="6">The sequence shown here is derived from an EMBL/GenBank/DDBJ whole genome shotgun (WGS) entry which is preliminary data.</text>
</comment>
<dbReference type="SUPFAM" id="SSF48498">
    <property type="entry name" value="Tetracyclin repressor-like, C-terminal domain"/>
    <property type="match status" value="1"/>
</dbReference>
<accession>A0ABS2KNT7</accession>
<feature type="domain" description="HTH tetR-type" evidence="5">
    <location>
        <begin position="10"/>
        <end position="70"/>
    </location>
</feature>
<dbReference type="InterPro" id="IPR009057">
    <property type="entry name" value="Homeodomain-like_sf"/>
</dbReference>
<name>A0ABS2KNT7_9NOCA</name>
<dbReference type="InterPro" id="IPR036271">
    <property type="entry name" value="Tet_transcr_reg_TetR-rel_C_sf"/>
</dbReference>
<dbReference type="PANTHER" id="PTHR30055:SF243">
    <property type="entry name" value="HTH-TYPE TRANSCRIPTIONAL REGULATOR RV1816"/>
    <property type="match status" value="1"/>
</dbReference>
<evidence type="ECO:0000259" key="5">
    <source>
        <dbReference type="PROSITE" id="PS50977"/>
    </source>
</evidence>
<dbReference type="EMBL" id="JAFBBK010000001">
    <property type="protein sequence ID" value="MBM7413633.1"/>
    <property type="molecule type" value="Genomic_DNA"/>
</dbReference>
<dbReference type="PROSITE" id="PS50977">
    <property type="entry name" value="HTH_TETR_2"/>
    <property type="match status" value="1"/>
</dbReference>
<dbReference type="SUPFAM" id="SSF46689">
    <property type="entry name" value="Homeodomain-like"/>
    <property type="match status" value="1"/>
</dbReference>
<sequence>MPTPRETARTETMAAILGAARTQLADVGPAALSLRAVAREIGMVSSAVYRYVASRDELLTALIVQCYDELGAALEDADPQGGKPVDRWVAVCDALRSWAAAHPHEYALLYGSPVPGYRAPQTTVGPATRPTLVVVSIVVDAHRSSPPVRIEPDNYSPARDFVVEHYRQAKGEDVDGVMTSDLVARTLSAWITVFGAVSFERFGHLVGVTEDTGAFYADIVRDLATTLELSGRSLELSGR</sequence>
<reference evidence="6 7" key="1">
    <citation type="submission" date="2021-01" db="EMBL/GenBank/DDBJ databases">
        <title>Genomics of switchgrass bacterial isolates.</title>
        <authorList>
            <person name="Shade A."/>
        </authorList>
    </citation>
    <scope>NUCLEOTIDE SEQUENCE [LARGE SCALE GENOMIC DNA]</scope>
    <source>
        <strain evidence="6 7">PvP111</strain>
    </source>
</reference>
<keyword evidence="7" id="KW-1185">Reference proteome</keyword>
<dbReference type="Pfam" id="PF13305">
    <property type="entry name" value="TetR_C_33"/>
    <property type="match status" value="1"/>
</dbReference>
<dbReference type="Pfam" id="PF00440">
    <property type="entry name" value="TetR_N"/>
    <property type="match status" value="1"/>
</dbReference>